<dbReference type="AlphaFoldDB" id="A0A2S8F1M3"/>
<accession>A0A2S8F1M3</accession>
<protein>
    <submittedName>
        <fullName evidence="2">Uncharacterized protein</fullName>
    </submittedName>
</protein>
<comment type="caution">
    <text evidence="2">The sequence shown here is derived from an EMBL/GenBank/DDBJ whole genome shotgun (WGS) entry which is preliminary data.</text>
</comment>
<dbReference type="EMBL" id="PUIA01000069">
    <property type="protein sequence ID" value="PQO25997.1"/>
    <property type="molecule type" value="Genomic_DNA"/>
</dbReference>
<gene>
    <name evidence="2" type="ORF">C5Y96_21335</name>
</gene>
<organism evidence="2 3">
    <name type="scientific">Blastopirellula marina</name>
    <dbReference type="NCBI Taxonomy" id="124"/>
    <lineage>
        <taxon>Bacteria</taxon>
        <taxon>Pseudomonadati</taxon>
        <taxon>Planctomycetota</taxon>
        <taxon>Planctomycetia</taxon>
        <taxon>Pirellulales</taxon>
        <taxon>Pirellulaceae</taxon>
        <taxon>Blastopirellula</taxon>
    </lineage>
</organism>
<feature type="region of interest" description="Disordered" evidence="1">
    <location>
        <begin position="1"/>
        <end position="21"/>
    </location>
</feature>
<evidence type="ECO:0000313" key="3">
    <source>
        <dbReference type="Proteomes" id="UP000240009"/>
    </source>
</evidence>
<name>A0A2S8F1M3_9BACT</name>
<proteinExistence type="predicted"/>
<evidence type="ECO:0000313" key="2">
    <source>
        <dbReference type="EMBL" id="PQO25997.1"/>
    </source>
</evidence>
<evidence type="ECO:0000256" key="1">
    <source>
        <dbReference type="SAM" id="MobiDB-lite"/>
    </source>
</evidence>
<dbReference type="Proteomes" id="UP000240009">
    <property type="component" value="Unassembled WGS sequence"/>
</dbReference>
<reference evidence="2 3" key="1">
    <citation type="submission" date="2018-02" db="EMBL/GenBank/DDBJ databases">
        <title>Comparative genomes isolates from brazilian mangrove.</title>
        <authorList>
            <person name="Araujo J.E."/>
            <person name="Taketani R.G."/>
            <person name="Silva M.C.P."/>
            <person name="Loureco M.V."/>
            <person name="Andreote F.D."/>
        </authorList>
    </citation>
    <scope>NUCLEOTIDE SEQUENCE [LARGE SCALE GENOMIC DNA]</scope>
    <source>
        <strain evidence="2 3">HEX-2 MGV</strain>
    </source>
</reference>
<sequence length="63" mass="6874">MEAASHWPEASGTRRVESGLETIPPDRMVSVSLHDLMFVHQTLAELETKGDGGLLQALLLNCN</sequence>